<evidence type="ECO:0000256" key="3">
    <source>
        <dbReference type="SAM" id="MobiDB-lite"/>
    </source>
</evidence>
<gene>
    <name evidence="5" type="ORF">A6X21_16085</name>
</gene>
<reference evidence="5 6" key="1">
    <citation type="submission" date="2016-05" db="EMBL/GenBank/DDBJ databases">
        <title>Genomic and physiological characterization of Planctopirus sp. isolated from fresh water lake.</title>
        <authorList>
            <person name="Subhash Y."/>
            <person name="Ramana C."/>
        </authorList>
    </citation>
    <scope>NUCLEOTIDE SEQUENCE [LARGE SCALE GENOMIC DNA]</scope>
    <source>
        <strain evidence="5 6">JC280</strain>
    </source>
</reference>
<organism evidence="5 6">
    <name type="scientific">Planctopirus hydrillae</name>
    <dbReference type="NCBI Taxonomy" id="1841610"/>
    <lineage>
        <taxon>Bacteria</taxon>
        <taxon>Pseudomonadati</taxon>
        <taxon>Planctomycetota</taxon>
        <taxon>Planctomycetia</taxon>
        <taxon>Planctomycetales</taxon>
        <taxon>Planctomycetaceae</taxon>
        <taxon>Planctopirus</taxon>
    </lineage>
</organism>
<dbReference type="GO" id="GO:0000166">
    <property type="term" value="F:nucleotide binding"/>
    <property type="evidence" value="ECO:0007669"/>
    <property type="project" value="InterPro"/>
</dbReference>
<dbReference type="PANTHER" id="PTHR43708:SF5">
    <property type="entry name" value="CONSERVED EXPRESSED OXIDOREDUCTASE (EUROFUNG)-RELATED"/>
    <property type="match status" value="1"/>
</dbReference>
<evidence type="ECO:0000256" key="1">
    <source>
        <dbReference type="ARBA" id="ARBA00010928"/>
    </source>
</evidence>
<dbReference type="PANTHER" id="PTHR43708">
    <property type="entry name" value="CONSERVED EXPRESSED OXIDOREDUCTASE (EUROFUNG)"/>
    <property type="match status" value="1"/>
</dbReference>
<dbReference type="SUPFAM" id="SSF51735">
    <property type="entry name" value="NAD(P)-binding Rossmann-fold domains"/>
    <property type="match status" value="1"/>
</dbReference>
<accession>A0A1C3ESU5</accession>
<keyword evidence="2" id="KW-0560">Oxidoreductase</keyword>
<dbReference type="Gene3D" id="3.40.50.720">
    <property type="entry name" value="NAD(P)-binding Rossmann-like Domain"/>
    <property type="match status" value="1"/>
</dbReference>
<feature type="region of interest" description="Disordered" evidence="3">
    <location>
        <begin position="242"/>
        <end position="262"/>
    </location>
</feature>
<dbReference type="Pfam" id="PF01408">
    <property type="entry name" value="GFO_IDH_MocA"/>
    <property type="match status" value="1"/>
</dbReference>
<dbReference type="InterPro" id="IPR051317">
    <property type="entry name" value="Gfo/Idh/MocA_oxidoreduct"/>
</dbReference>
<feature type="compositionally biased region" description="Basic and acidic residues" evidence="3">
    <location>
        <begin position="251"/>
        <end position="260"/>
    </location>
</feature>
<dbReference type="EMBL" id="LYDR01000027">
    <property type="protein sequence ID" value="ODA36328.1"/>
    <property type="molecule type" value="Genomic_DNA"/>
</dbReference>
<proteinExistence type="inferred from homology"/>
<evidence type="ECO:0000256" key="2">
    <source>
        <dbReference type="ARBA" id="ARBA00023002"/>
    </source>
</evidence>
<evidence type="ECO:0000313" key="5">
    <source>
        <dbReference type="EMBL" id="ODA36328.1"/>
    </source>
</evidence>
<keyword evidence="6" id="KW-1185">Reference proteome</keyword>
<dbReference type="AlphaFoldDB" id="A0A1C3ESU5"/>
<comment type="caution">
    <text evidence="5">The sequence shown here is derived from an EMBL/GenBank/DDBJ whole genome shotgun (WGS) entry which is preliminary data.</text>
</comment>
<dbReference type="OrthoDB" id="241454at2"/>
<sequence length="375" mass="42415">MTSRPRRGTISVALVGIGELWESRVKPAIQEFRDRVKIAGVFDEVRTRSVAVASEFKADCLPSITALSERPDIDGVIICDAGWMKSSIIELLTMRRKDCLIFDWERLSEAELQRIAELADDIGTTLMVDFEARFQPVLRRLRELSATELGPARHIEIFLPAISSDREARHQYLAERELIEWLDASQVLFGRTPHALVARRDSFMLEKTPSAVPQLLSETANAEKELWWPWWGREGSHLSAMFRPPAPSSKPARDTGEDAGKTAAPLSLTFRREVVTSYGELSCDEKRRPEIRARLTFANGVSQFSSTTELTWTPQAGVANCEDLSGERPAHVLMLDQFIRRSIGGLLPVPELSQILRFRQLLRNLSWESQELPNH</sequence>
<dbReference type="RefSeq" id="WP_068845623.1">
    <property type="nucleotide sequence ID" value="NZ_LYDR01000027.1"/>
</dbReference>
<dbReference type="GO" id="GO:0016491">
    <property type="term" value="F:oxidoreductase activity"/>
    <property type="evidence" value="ECO:0007669"/>
    <property type="project" value="UniProtKB-KW"/>
</dbReference>
<evidence type="ECO:0000259" key="4">
    <source>
        <dbReference type="Pfam" id="PF01408"/>
    </source>
</evidence>
<dbReference type="STRING" id="1841610.A6X21_16085"/>
<feature type="domain" description="Gfo/Idh/MocA-like oxidoreductase N-terminal" evidence="4">
    <location>
        <begin position="10"/>
        <end position="89"/>
    </location>
</feature>
<comment type="similarity">
    <text evidence="1">Belongs to the Gfo/Idh/MocA family.</text>
</comment>
<dbReference type="InterPro" id="IPR000683">
    <property type="entry name" value="Gfo/Idh/MocA-like_OxRdtase_N"/>
</dbReference>
<dbReference type="Proteomes" id="UP000094828">
    <property type="component" value="Unassembled WGS sequence"/>
</dbReference>
<protein>
    <recommendedName>
        <fullName evidence="4">Gfo/Idh/MocA-like oxidoreductase N-terminal domain-containing protein</fullName>
    </recommendedName>
</protein>
<evidence type="ECO:0000313" key="6">
    <source>
        <dbReference type="Proteomes" id="UP000094828"/>
    </source>
</evidence>
<dbReference type="InterPro" id="IPR036291">
    <property type="entry name" value="NAD(P)-bd_dom_sf"/>
</dbReference>
<name>A0A1C3ESU5_9PLAN</name>